<dbReference type="InterPro" id="IPR010730">
    <property type="entry name" value="HET"/>
</dbReference>
<reference evidence="2 3" key="1">
    <citation type="submission" date="2016-04" db="EMBL/GenBank/DDBJ databases">
        <title>A degradative enzymes factory behind the ericoid mycorrhizal symbiosis.</title>
        <authorList>
            <consortium name="DOE Joint Genome Institute"/>
            <person name="Martino E."/>
            <person name="Morin E."/>
            <person name="Grelet G."/>
            <person name="Kuo A."/>
            <person name="Kohler A."/>
            <person name="Daghino S."/>
            <person name="Barry K."/>
            <person name="Choi C."/>
            <person name="Cichocki N."/>
            <person name="Clum A."/>
            <person name="Copeland A."/>
            <person name="Hainaut M."/>
            <person name="Haridas S."/>
            <person name="Labutti K."/>
            <person name="Lindquist E."/>
            <person name="Lipzen A."/>
            <person name="Khouja H.-R."/>
            <person name="Murat C."/>
            <person name="Ohm R."/>
            <person name="Olson A."/>
            <person name="Spatafora J."/>
            <person name="Veneault-Fourrey C."/>
            <person name="Henrissat B."/>
            <person name="Grigoriev I."/>
            <person name="Martin F."/>
            <person name="Perotto S."/>
        </authorList>
    </citation>
    <scope>NUCLEOTIDE SEQUENCE [LARGE SCALE GENOMIC DNA]</scope>
    <source>
        <strain evidence="2 3">E</strain>
    </source>
</reference>
<dbReference type="GeneID" id="36584925"/>
<dbReference type="PANTHER" id="PTHR24148">
    <property type="entry name" value="ANKYRIN REPEAT DOMAIN-CONTAINING PROTEIN 39 HOMOLOG-RELATED"/>
    <property type="match status" value="1"/>
</dbReference>
<dbReference type="Gene3D" id="2.20.70.10">
    <property type="match status" value="1"/>
</dbReference>
<feature type="domain" description="WW" evidence="1">
    <location>
        <begin position="609"/>
        <end position="644"/>
    </location>
</feature>
<dbReference type="Pfam" id="PF06985">
    <property type="entry name" value="HET"/>
    <property type="match status" value="1"/>
</dbReference>
<dbReference type="PANTHER" id="PTHR24148:SF73">
    <property type="entry name" value="HET DOMAIN PROTEIN (AFU_ORTHOLOGUE AFUA_8G01020)"/>
    <property type="match status" value="1"/>
</dbReference>
<proteinExistence type="predicted"/>
<dbReference type="STRING" id="1095630.A0A2J6TGI5"/>
<evidence type="ECO:0000259" key="1">
    <source>
        <dbReference type="PROSITE" id="PS50020"/>
    </source>
</evidence>
<dbReference type="EMBL" id="KZ613785">
    <property type="protein sequence ID" value="PMD62120.1"/>
    <property type="molecule type" value="Genomic_DNA"/>
</dbReference>
<accession>A0A2J6TGI5</accession>
<gene>
    <name evidence="2" type="ORF">K444DRAFT_558846</name>
</gene>
<sequence length="662" mass="74865">MAQDQAVDSEHSEPYTYSPLDEEAQEIRLLTLLPGSFSSDVRVCLDITPFTKSHVPNFEAVSYTWGSAENPVSIFIGNSGRTTLAVTQNLGKALPYFRSEDKSRVLWVDAICVDQKNLKERGQQVKRMADIFSKAVRVLVWLGPASENSELALDLFERIASKVKVDEATFNIVATTNEAHWVDSEAGVPFNEVEFLSIWQFIQRPWFGRLWIWQEVHLALGDVEVMCGVRTIPWTALQLAIRWLGRKPLAILDLDEEHYKRFINVINLCLGVNHYRTIRRVIHYSKNSNCSDPRDKIYALLSLIYRPWSIRIEPNYTKGVYQTYRDFALSLIESSHDLDILNIVESHEHLEGVPSWVPNLISPLPYNHLELSNASTSSRHSLSIKHVVNILEVEGVIVAGIRQVEPMVFFQNVSGGKKDVRGLRDFATSIGFRKVSFQSRQHKAFTRTICGNCFGDRISPVQSSVLSAAEGEAVAYKILTFDMDEDLGAVWESSRRELDFIRHVCIGRSFYLTEDGICGLAPLLANQGDIVTVLLGCQSPIVLRPTIDGRYKVIGEAYCDGFMDGEALFGTFPDSFEAILIYDASGGSYGWAYFNKVTGNFQVEDPRRGPLPPGWQIWRHPGEDFDQIFKNDETGEETWQDPRLTSGELRKRGVPLQVFNLV</sequence>
<dbReference type="PROSITE" id="PS50020">
    <property type="entry name" value="WW_DOMAIN_2"/>
    <property type="match status" value="1"/>
</dbReference>
<dbReference type="InParanoid" id="A0A2J6TGI5"/>
<dbReference type="AlphaFoldDB" id="A0A2J6TGI5"/>
<dbReference type="OrthoDB" id="3553147at2759"/>
<dbReference type="Pfam" id="PF26639">
    <property type="entry name" value="Het-6_barrel"/>
    <property type="match status" value="1"/>
</dbReference>
<evidence type="ECO:0000313" key="3">
    <source>
        <dbReference type="Proteomes" id="UP000235371"/>
    </source>
</evidence>
<dbReference type="Proteomes" id="UP000235371">
    <property type="component" value="Unassembled WGS sequence"/>
</dbReference>
<dbReference type="InterPro" id="IPR001202">
    <property type="entry name" value="WW_dom"/>
</dbReference>
<organism evidence="2 3">
    <name type="scientific">Hyaloscypha bicolor E</name>
    <dbReference type="NCBI Taxonomy" id="1095630"/>
    <lineage>
        <taxon>Eukaryota</taxon>
        <taxon>Fungi</taxon>
        <taxon>Dikarya</taxon>
        <taxon>Ascomycota</taxon>
        <taxon>Pezizomycotina</taxon>
        <taxon>Leotiomycetes</taxon>
        <taxon>Helotiales</taxon>
        <taxon>Hyaloscyphaceae</taxon>
        <taxon>Hyaloscypha</taxon>
        <taxon>Hyaloscypha bicolor</taxon>
    </lineage>
</organism>
<keyword evidence="3" id="KW-1185">Reference proteome</keyword>
<protein>
    <submittedName>
        <fullName evidence="2">HET-domain-containing protein</fullName>
    </submittedName>
</protein>
<dbReference type="InterPro" id="IPR052895">
    <property type="entry name" value="HetReg/Transcr_Mod"/>
</dbReference>
<dbReference type="RefSeq" id="XP_024739024.1">
    <property type="nucleotide sequence ID" value="XM_024876847.1"/>
</dbReference>
<name>A0A2J6TGI5_9HELO</name>
<evidence type="ECO:0000313" key="2">
    <source>
        <dbReference type="EMBL" id="PMD62120.1"/>
    </source>
</evidence>